<keyword evidence="4" id="KW-1185">Reference proteome</keyword>
<evidence type="ECO:0000256" key="2">
    <source>
        <dbReference type="SAM" id="Phobius"/>
    </source>
</evidence>
<gene>
    <name evidence="3" type="ORF">GCM10011363_13670</name>
</gene>
<feature type="transmembrane region" description="Helical" evidence="2">
    <location>
        <begin position="175"/>
        <end position="193"/>
    </location>
</feature>
<evidence type="ECO:0000256" key="1">
    <source>
        <dbReference type="SAM" id="Coils"/>
    </source>
</evidence>
<keyword evidence="2" id="KW-0812">Transmembrane</keyword>
<keyword evidence="1" id="KW-0175">Coiled coil</keyword>
<dbReference type="RefSeq" id="WP_188481250.1">
    <property type="nucleotide sequence ID" value="NZ_BMFC01000002.1"/>
</dbReference>
<feature type="coiled-coil region" evidence="1">
    <location>
        <begin position="88"/>
        <end position="115"/>
    </location>
</feature>
<dbReference type="Proteomes" id="UP000645462">
    <property type="component" value="Unassembled WGS sequence"/>
</dbReference>
<protein>
    <submittedName>
        <fullName evidence="3">Uncharacterized protein</fullName>
    </submittedName>
</protein>
<sequence>MGHETELYGIRKLSNQIEAERVKLIGDTPTKHTASYDALEQKITDWERRFVDLKQIWERTLKSRSHFNHMMYRNQRFDANAYAARQRLESREANVAEVSKAVAELERRLRDLLHAFLSGNASKTALDAIGGVIENHMKTCHESDGLTSIPTMPLQNAVAEIRADTGHQPAAGGGPAFPVIDIFTLILAYFALLKKLSK</sequence>
<accession>A0ABQ1KJ06</accession>
<organism evidence="3 4">
    <name type="scientific">Marivita lacus</name>
    <dbReference type="NCBI Taxonomy" id="1323742"/>
    <lineage>
        <taxon>Bacteria</taxon>
        <taxon>Pseudomonadati</taxon>
        <taxon>Pseudomonadota</taxon>
        <taxon>Alphaproteobacteria</taxon>
        <taxon>Rhodobacterales</taxon>
        <taxon>Roseobacteraceae</taxon>
        <taxon>Marivita</taxon>
    </lineage>
</organism>
<evidence type="ECO:0000313" key="3">
    <source>
        <dbReference type="EMBL" id="GGB98310.1"/>
    </source>
</evidence>
<dbReference type="EMBL" id="BMFC01000002">
    <property type="protein sequence ID" value="GGB98310.1"/>
    <property type="molecule type" value="Genomic_DNA"/>
</dbReference>
<name>A0ABQ1KJ06_9RHOB</name>
<evidence type="ECO:0000313" key="4">
    <source>
        <dbReference type="Proteomes" id="UP000645462"/>
    </source>
</evidence>
<reference evidence="4" key="1">
    <citation type="journal article" date="2019" name="Int. J. Syst. Evol. Microbiol.">
        <title>The Global Catalogue of Microorganisms (GCM) 10K type strain sequencing project: providing services to taxonomists for standard genome sequencing and annotation.</title>
        <authorList>
            <consortium name="The Broad Institute Genomics Platform"/>
            <consortium name="The Broad Institute Genome Sequencing Center for Infectious Disease"/>
            <person name="Wu L."/>
            <person name="Ma J."/>
        </authorList>
    </citation>
    <scope>NUCLEOTIDE SEQUENCE [LARGE SCALE GENOMIC DNA]</scope>
    <source>
        <strain evidence="4">CGMCC 1.12478</strain>
    </source>
</reference>
<comment type="caution">
    <text evidence="3">The sequence shown here is derived from an EMBL/GenBank/DDBJ whole genome shotgun (WGS) entry which is preliminary data.</text>
</comment>
<proteinExistence type="predicted"/>
<keyword evidence="2" id="KW-0472">Membrane</keyword>
<keyword evidence="2" id="KW-1133">Transmembrane helix</keyword>